<comment type="subcellular location">
    <subcellularLocation>
        <location evidence="1 11">Cell outer membrane</location>
        <topology evidence="1 11">Multi-pass membrane protein</topology>
    </subcellularLocation>
</comment>
<evidence type="ECO:0000259" key="15">
    <source>
        <dbReference type="Pfam" id="PF07715"/>
    </source>
</evidence>
<evidence type="ECO:0000256" key="12">
    <source>
        <dbReference type="RuleBase" id="RU003357"/>
    </source>
</evidence>
<keyword evidence="2 11" id="KW-0813">Transport</keyword>
<organism evidence="16 17">
    <name type="scientific">Novosphingobium chloroacetimidivorans</name>
    <dbReference type="NCBI Taxonomy" id="1428314"/>
    <lineage>
        <taxon>Bacteria</taxon>
        <taxon>Pseudomonadati</taxon>
        <taxon>Pseudomonadota</taxon>
        <taxon>Alphaproteobacteria</taxon>
        <taxon>Sphingomonadales</taxon>
        <taxon>Sphingomonadaceae</taxon>
        <taxon>Novosphingobium</taxon>
    </lineage>
</organism>
<evidence type="ECO:0000313" key="17">
    <source>
        <dbReference type="Proteomes" id="UP000555448"/>
    </source>
</evidence>
<dbReference type="InterPro" id="IPR000531">
    <property type="entry name" value="Beta-barrel_TonB"/>
</dbReference>
<gene>
    <name evidence="16" type="ORF">HNO88_003991</name>
</gene>
<dbReference type="Gene3D" id="2.40.170.20">
    <property type="entry name" value="TonB-dependent receptor, beta-barrel domain"/>
    <property type="match status" value="1"/>
</dbReference>
<dbReference type="GO" id="GO:0009279">
    <property type="term" value="C:cell outer membrane"/>
    <property type="evidence" value="ECO:0007669"/>
    <property type="project" value="UniProtKB-SubCell"/>
</dbReference>
<feature type="domain" description="TonB-dependent receptor plug" evidence="15">
    <location>
        <begin position="58"/>
        <end position="163"/>
    </location>
</feature>
<keyword evidence="8 12" id="KW-0798">TonB box</keyword>
<keyword evidence="4" id="KW-0410">Iron transport</keyword>
<evidence type="ECO:0000259" key="14">
    <source>
        <dbReference type="Pfam" id="PF00593"/>
    </source>
</evidence>
<feature type="signal peptide" evidence="13">
    <location>
        <begin position="1"/>
        <end position="30"/>
    </location>
</feature>
<dbReference type="Pfam" id="PF07715">
    <property type="entry name" value="Plug"/>
    <property type="match status" value="1"/>
</dbReference>
<evidence type="ECO:0000313" key="16">
    <source>
        <dbReference type="EMBL" id="MBB4860647.1"/>
    </source>
</evidence>
<comment type="similarity">
    <text evidence="11 12">Belongs to the TonB-dependent receptor family.</text>
</comment>
<name>A0A7W7NYY4_9SPHN</name>
<reference evidence="16 17" key="1">
    <citation type="submission" date="2020-08" db="EMBL/GenBank/DDBJ databases">
        <title>Functional genomics of gut bacteria from endangered species of beetles.</title>
        <authorList>
            <person name="Carlos-Shanley C."/>
        </authorList>
    </citation>
    <scope>NUCLEOTIDE SEQUENCE [LARGE SCALE GENOMIC DNA]</scope>
    <source>
        <strain evidence="16 17">S00245</strain>
    </source>
</reference>
<dbReference type="InterPro" id="IPR036942">
    <property type="entry name" value="Beta-barrel_TonB_sf"/>
</dbReference>
<evidence type="ECO:0000256" key="10">
    <source>
        <dbReference type="ARBA" id="ARBA00023237"/>
    </source>
</evidence>
<feature type="domain" description="TonB-dependent receptor-like beta-barrel" evidence="14">
    <location>
        <begin position="245"/>
        <end position="705"/>
    </location>
</feature>
<dbReference type="PANTHER" id="PTHR32552">
    <property type="entry name" value="FERRICHROME IRON RECEPTOR-RELATED"/>
    <property type="match status" value="1"/>
</dbReference>
<evidence type="ECO:0000256" key="9">
    <source>
        <dbReference type="ARBA" id="ARBA00023136"/>
    </source>
</evidence>
<evidence type="ECO:0000256" key="4">
    <source>
        <dbReference type="ARBA" id="ARBA00022496"/>
    </source>
</evidence>
<evidence type="ECO:0000256" key="6">
    <source>
        <dbReference type="ARBA" id="ARBA00023004"/>
    </source>
</evidence>
<keyword evidence="10 11" id="KW-0998">Cell outer membrane</keyword>
<dbReference type="PROSITE" id="PS52016">
    <property type="entry name" value="TONB_DEPENDENT_REC_3"/>
    <property type="match status" value="1"/>
</dbReference>
<keyword evidence="7" id="KW-0406">Ion transport</keyword>
<keyword evidence="17" id="KW-1185">Reference proteome</keyword>
<evidence type="ECO:0000256" key="11">
    <source>
        <dbReference type="PROSITE-ProRule" id="PRU01360"/>
    </source>
</evidence>
<dbReference type="InterPro" id="IPR012910">
    <property type="entry name" value="Plug_dom"/>
</dbReference>
<keyword evidence="5 11" id="KW-0812">Transmembrane</keyword>
<protein>
    <submittedName>
        <fullName evidence="16">Iron complex outermembrane receptor protein</fullName>
    </submittedName>
</protein>
<evidence type="ECO:0000256" key="1">
    <source>
        <dbReference type="ARBA" id="ARBA00004571"/>
    </source>
</evidence>
<dbReference type="SUPFAM" id="SSF56935">
    <property type="entry name" value="Porins"/>
    <property type="match status" value="1"/>
</dbReference>
<dbReference type="RefSeq" id="WP_184249812.1">
    <property type="nucleotide sequence ID" value="NZ_JACHLR010000027.1"/>
</dbReference>
<keyword evidence="6" id="KW-0408">Iron</keyword>
<dbReference type="PANTHER" id="PTHR32552:SF81">
    <property type="entry name" value="TONB-DEPENDENT OUTER MEMBRANE RECEPTOR"/>
    <property type="match status" value="1"/>
</dbReference>
<keyword evidence="13" id="KW-0732">Signal</keyword>
<evidence type="ECO:0000256" key="5">
    <source>
        <dbReference type="ARBA" id="ARBA00022692"/>
    </source>
</evidence>
<proteinExistence type="inferred from homology"/>
<evidence type="ECO:0000256" key="3">
    <source>
        <dbReference type="ARBA" id="ARBA00022452"/>
    </source>
</evidence>
<keyword evidence="9 11" id="KW-0472">Membrane</keyword>
<dbReference type="InterPro" id="IPR039426">
    <property type="entry name" value="TonB-dep_rcpt-like"/>
</dbReference>
<evidence type="ECO:0000256" key="8">
    <source>
        <dbReference type="ARBA" id="ARBA00023077"/>
    </source>
</evidence>
<comment type="caution">
    <text evidence="16">The sequence shown here is derived from an EMBL/GenBank/DDBJ whole genome shotgun (WGS) entry which is preliminary data.</text>
</comment>
<dbReference type="Pfam" id="PF00593">
    <property type="entry name" value="TonB_dep_Rec_b-barrel"/>
    <property type="match status" value="1"/>
</dbReference>
<sequence length="739" mass="79429">MTKLDFRLRSSIWALSVSIPALIGSVPVLAQTPNVPSATPMEGVGEIIVTAQRREERLQDVPISVTAIGGKALAAMGIVGTTEITRAIPSVQLTQSGPSAIFFVRGVGNTSGSVGEEGANALYVDGVYLGDLTSAATKFNNIERVEVLKGPQGTLFGRNSSGGLINIITREPGDVVVASGKLGYGNYDTVQGQIYGATPLTDTVSIDLALTGKDQGNGFGRNFATGKTVQKGWYWGARSKVAFRPGERTKIVLSGDYYKDENDYQNGFNLFKGTTGFRGATYLGDYNLNTTDLAYARIEGWGTSLNVSHEFDFATLTSITGRRSIKVRSEFDADYTPTFLAHAIAPSRVKTFQQELRLASASTTPLSWQAGLFYYNAVANLDGFDVVTPARTTRIINRMETNSYAAFGELSYDISATTHLTVGGRYTRDKRDLMGSIAVLPGTTVTRPAPQSLSTGKVTYRVALRQDLSDDINVYASYNRGFKSGIFATTASPAEPPVKPQTIDAFEIGFKSQLFDNIVRLNVAGFKYKIEDYQVRGSPGPGQTLLLNAASVKVDGIEGELTIAPAKGLQVNLNATYLDSRFKSFPNALFNFQLPASCPAALAGSSSPAVIGAGPRTGGGINCVGDASGNRTPLSPKFASSVSLNYRLELGSQSWLAFNGLWNYSSKIFFEADNRLQQPARSVFSAAVEYRPNPAWGVELWVNNLTDKRYYYTGAAGTTADQGILAAPRTYGVNLVFDL</sequence>
<evidence type="ECO:0000256" key="2">
    <source>
        <dbReference type="ARBA" id="ARBA00022448"/>
    </source>
</evidence>
<dbReference type="Proteomes" id="UP000555448">
    <property type="component" value="Unassembled WGS sequence"/>
</dbReference>
<evidence type="ECO:0000256" key="13">
    <source>
        <dbReference type="SAM" id="SignalP"/>
    </source>
</evidence>
<accession>A0A7W7NYY4</accession>
<dbReference type="CDD" id="cd01347">
    <property type="entry name" value="ligand_gated_channel"/>
    <property type="match status" value="1"/>
</dbReference>
<dbReference type="EMBL" id="JACHLR010000027">
    <property type="protein sequence ID" value="MBB4860647.1"/>
    <property type="molecule type" value="Genomic_DNA"/>
</dbReference>
<dbReference type="AlphaFoldDB" id="A0A7W7NYY4"/>
<feature type="chain" id="PRO_5030769460" evidence="13">
    <location>
        <begin position="31"/>
        <end position="739"/>
    </location>
</feature>
<dbReference type="GO" id="GO:0006826">
    <property type="term" value="P:iron ion transport"/>
    <property type="evidence" value="ECO:0007669"/>
    <property type="project" value="UniProtKB-KW"/>
</dbReference>
<keyword evidence="3 11" id="KW-1134">Transmembrane beta strand</keyword>
<evidence type="ECO:0000256" key="7">
    <source>
        <dbReference type="ARBA" id="ARBA00023065"/>
    </source>
</evidence>
<keyword evidence="16" id="KW-0675">Receptor</keyword>